<dbReference type="Proteomes" id="UP001549363">
    <property type="component" value="Unassembled WGS sequence"/>
</dbReference>
<dbReference type="RefSeq" id="WP_354473327.1">
    <property type="nucleotide sequence ID" value="NZ_JBEPSB010000047.1"/>
</dbReference>
<dbReference type="EMBL" id="JBEPSB010000047">
    <property type="protein sequence ID" value="MET4563536.1"/>
    <property type="molecule type" value="Genomic_DNA"/>
</dbReference>
<protein>
    <recommendedName>
        <fullName evidence="3">Transcriptional regulator</fullName>
    </recommendedName>
</protein>
<reference evidence="1 2" key="1">
    <citation type="submission" date="2024-06" db="EMBL/GenBank/DDBJ databases">
        <title>Sorghum-associated microbial communities from plants grown in Nebraska, USA.</title>
        <authorList>
            <person name="Schachtman D."/>
        </authorList>
    </citation>
    <scope>NUCLEOTIDE SEQUENCE [LARGE SCALE GENOMIC DNA]</scope>
    <source>
        <strain evidence="1 2">736</strain>
    </source>
</reference>
<sequence>MTKKINSRIFGFSLLSALLLSFFIYPSGNVSAAKESIIQSSNTSEGNISPLAIREIYVTKYTTTSSFPPGQKYFTHRDGDFLYSGTLTLFEYVHDPDAGLYFATYKGWLKIQ</sequence>
<name>A0ABV2PRD9_9BACI</name>
<comment type="caution">
    <text evidence="1">The sequence shown here is derived from an EMBL/GenBank/DDBJ whole genome shotgun (WGS) entry which is preliminary data.</text>
</comment>
<proteinExistence type="predicted"/>
<keyword evidence="2" id="KW-1185">Reference proteome</keyword>
<gene>
    <name evidence="1" type="ORF">ABIA69_004756</name>
</gene>
<evidence type="ECO:0000313" key="1">
    <source>
        <dbReference type="EMBL" id="MET4563536.1"/>
    </source>
</evidence>
<evidence type="ECO:0008006" key="3">
    <source>
        <dbReference type="Google" id="ProtNLM"/>
    </source>
</evidence>
<organism evidence="1 2">
    <name type="scientific">Lysinibacillus parviboronicapiens</name>
    <dbReference type="NCBI Taxonomy" id="436516"/>
    <lineage>
        <taxon>Bacteria</taxon>
        <taxon>Bacillati</taxon>
        <taxon>Bacillota</taxon>
        <taxon>Bacilli</taxon>
        <taxon>Bacillales</taxon>
        <taxon>Bacillaceae</taxon>
        <taxon>Lysinibacillus</taxon>
    </lineage>
</organism>
<evidence type="ECO:0000313" key="2">
    <source>
        <dbReference type="Proteomes" id="UP001549363"/>
    </source>
</evidence>
<accession>A0ABV2PRD9</accession>